<dbReference type="GO" id="GO:0010268">
    <property type="term" value="P:brassinosteroid homeostasis"/>
    <property type="evidence" value="ECO:0000318"/>
    <property type="project" value="GO_Central"/>
</dbReference>
<dbReference type="AlphaFoldDB" id="A0A2I4F5X8"/>
<dbReference type="InterPro" id="IPR017972">
    <property type="entry name" value="Cyt_P450_CS"/>
</dbReference>
<dbReference type="GO" id="GO:0016020">
    <property type="term" value="C:membrane"/>
    <property type="evidence" value="ECO:0007669"/>
    <property type="project" value="UniProtKB-SubCell"/>
</dbReference>
<dbReference type="KEGG" id="jre:108995870"/>
<comment type="cofactor">
    <cofactor evidence="7">
        <name>heme</name>
        <dbReference type="ChEBI" id="CHEBI:30413"/>
    </cofactor>
</comment>
<dbReference type="FunCoup" id="A0A2I4F5X8">
    <property type="interactions" value="124"/>
</dbReference>
<keyword evidence="5" id="KW-1133">Transmembrane helix</keyword>
<feature type="binding site" description="axial binding residue" evidence="7">
    <location>
        <position position="432"/>
    </location>
    <ligand>
        <name>heme</name>
        <dbReference type="ChEBI" id="CHEBI:30413"/>
    </ligand>
    <ligandPart>
        <name>Fe</name>
        <dbReference type="ChEBI" id="CHEBI:18248"/>
    </ligandPart>
</feature>
<keyword evidence="8" id="KW-0503">Monooxygenase</keyword>
<dbReference type="PANTHER" id="PTHR24286">
    <property type="entry name" value="CYTOCHROME P450 26"/>
    <property type="match status" value="1"/>
</dbReference>
<dbReference type="CDD" id="cd11043">
    <property type="entry name" value="CYP90-like"/>
    <property type="match status" value="1"/>
</dbReference>
<dbReference type="GO" id="GO:0016705">
    <property type="term" value="F:oxidoreductase activity, acting on paired donors, with incorporation or reduction of molecular oxygen"/>
    <property type="evidence" value="ECO:0007669"/>
    <property type="project" value="InterPro"/>
</dbReference>
<dbReference type="GO" id="GO:0020037">
    <property type="term" value="F:heme binding"/>
    <property type="evidence" value="ECO:0007669"/>
    <property type="project" value="InterPro"/>
</dbReference>
<comment type="similarity">
    <text evidence="2 8">Belongs to the cytochrome P450 family.</text>
</comment>
<evidence type="ECO:0000256" key="8">
    <source>
        <dbReference type="RuleBase" id="RU000461"/>
    </source>
</evidence>
<keyword evidence="3" id="KW-0812">Transmembrane</keyword>
<dbReference type="SUPFAM" id="SSF48264">
    <property type="entry name" value="Cytochrome P450"/>
    <property type="match status" value="1"/>
</dbReference>
<keyword evidence="5" id="KW-0472">Membrane</keyword>
<dbReference type="Proteomes" id="UP000235220">
    <property type="component" value="Chromosome 6"/>
</dbReference>
<dbReference type="PROSITE" id="PS00086">
    <property type="entry name" value="CYTOCHROME_P450"/>
    <property type="match status" value="1"/>
</dbReference>
<sequence length="482" mass="55626">MREIFSGVWPYMIAVLFFIAFLTRLYRNKNVEKTIYRLPPGRRGWPLIGDSFNWYNAVASSHPPRFVEEQVKRFGKIFSCSLFGKWAVVSADPNFNRFIMQNEGKLFQSSYPKSFRDLVGKNGVITVQGEQQRKLHAIASNMMRLDKLKFNFLKDIQMVMLQTLSNLHNNQVIFLQDVCRKARNIYVAINLMVNQLLGVTSDSEVNEMAQLFSDFVDGCLSVPINIQGFTYHTAMKAREKIIRKINKTTEEHRQEGALPVGSGVLGRLVEEESLPDDAVADFIINLLFAGNETTAKTMLFSVYFLTHCPRAMNQLRDEQESLRSKCNGEELTWQDYKAMSFTQCVIDETLRLGGIAIWLLREAKEDVTYQDFVIPKGCSVVPFLSAIHLDENVYEGALTFNPWRWMNPQNEEKRNWRNSPFYAPFGGGARFCPGAELARLQIALFLHMFVTKYRWTQLKEDQMSFFPSARLVNGFQIRLSRR</sequence>
<evidence type="ECO:0000256" key="6">
    <source>
        <dbReference type="ARBA" id="ARBA00023004"/>
    </source>
</evidence>
<reference evidence="10" key="1">
    <citation type="submission" date="2025-08" db="UniProtKB">
        <authorList>
            <consortium name="RefSeq"/>
        </authorList>
    </citation>
    <scope>IDENTIFICATION</scope>
    <source>
        <tissue evidence="10">Leaves</tissue>
    </source>
</reference>
<proteinExistence type="inferred from homology"/>
<dbReference type="InterPro" id="IPR002403">
    <property type="entry name" value="Cyt_P450_E_grp-IV"/>
</dbReference>
<dbReference type="PRINTS" id="PR00465">
    <property type="entry name" value="EP450IV"/>
</dbReference>
<keyword evidence="7 8" id="KW-0349">Heme</keyword>
<dbReference type="PANTHER" id="PTHR24286:SF232">
    <property type="entry name" value="CYTOCHROME P450 SUPERFAMILY PROTEIN"/>
    <property type="match status" value="1"/>
</dbReference>
<evidence type="ECO:0000313" key="10">
    <source>
        <dbReference type="RefSeq" id="XP_018827049.1"/>
    </source>
</evidence>
<protein>
    <submittedName>
        <fullName evidence="10">Abietadienol/abietadienal oxidase</fullName>
    </submittedName>
</protein>
<dbReference type="GO" id="GO:0016132">
    <property type="term" value="P:brassinosteroid biosynthetic process"/>
    <property type="evidence" value="ECO:0000318"/>
    <property type="project" value="GO_Central"/>
</dbReference>
<evidence type="ECO:0000256" key="2">
    <source>
        <dbReference type="ARBA" id="ARBA00010617"/>
    </source>
</evidence>
<name>A0A2I4F5X8_JUGRE</name>
<keyword evidence="4 7" id="KW-0479">Metal-binding</keyword>
<dbReference type="GO" id="GO:0005506">
    <property type="term" value="F:iron ion binding"/>
    <property type="evidence" value="ECO:0007669"/>
    <property type="project" value="InterPro"/>
</dbReference>
<evidence type="ECO:0000256" key="7">
    <source>
        <dbReference type="PIRSR" id="PIRSR602403-1"/>
    </source>
</evidence>
<evidence type="ECO:0000256" key="3">
    <source>
        <dbReference type="ARBA" id="ARBA00022692"/>
    </source>
</evidence>
<evidence type="ECO:0000256" key="1">
    <source>
        <dbReference type="ARBA" id="ARBA00004167"/>
    </source>
</evidence>
<dbReference type="Gene3D" id="1.10.630.10">
    <property type="entry name" value="Cytochrome P450"/>
    <property type="match status" value="1"/>
</dbReference>
<dbReference type="PRINTS" id="PR00385">
    <property type="entry name" value="P450"/>
</dbReference>
<dbReference type="GeneID" id="108995870"/>
<keyword evidence="8" id="KW-0560">Oxidoreductase</keyword>
<evidence type="ECO:0000313" key="9">
    <source>
        <dbReference type="Proteomes" id="UP000235220"/>
    </source>
</evidence>
<evidence type="ECO:0000256" key="4">
    <source>
        <dbReference type="ARBA" id="ARBA00022723"/>
    </source>
</evidence>
<gene>
    <name evidence="10" type="primary">LOC108995870</name>
</gene>
<dbReference type="InterPro" id="IPR036396">
    <property type="entry name" value="Cyt_P450_sf"/>
</dbReference>
<keyword evidence="6 7" id="KW-0408">Iron</keyword>
<keyword evidence="9" id="KW-1185">Reference proteome</keyword>
<dbReference type="STRING" id="51240.A0A2I4F5X8"/>
<comment type="subcellular location">
    <subcellularLocation>
        <location evidence="1">Membrane</location>
        <topology evidence="1">Single-pass membrane protein</topology>
    </subcellularLocation>
</comment>
<dbReference type="RefSeq" id="XP_018827049.1">
    <property type="nucleotide sequence ID" value="XM_018971504.2"/>
</dbReference>
<evidence type="ECO:0000256" key="5">
    <source>
        <dbReference type="ARBA" id="ARBA00022989"/>
    </source>
</evidence>
<dbReference type="Gramene" id="Jr06_11390_p1">
    <property type="protein sequence ID" value="cds.Jr06_11390_p1"/>
    <property type="gene ID" value="Jr06_11390"/>
</dbReference>
<dbReference type="Pfam" id="PF00067">
    <property type="entry name" value="p450"/>
    <property type="match status" value="1"/>
</dbReference>
<accession>A0A2I4F5X8</accession>
<organism evidence="9 10">
    <name type="scientific">Juglans regia</name>
    <name type="common">English walnut</name>
    <dbReference type="NCBI Taxonomy" id="51240"/>
    <lineage>
        <taxon>Eukaryota</taxon>
        <taxon>Viridiplantae</taxon>
        <taxon>Streptophyta</taxon>
        <taxon>Embryophyta</taxon>
        <taxon>Tracheophyta</taxon>
        <taxon>Spermatophyta</taxon>
        <taxon>Magnoliopsida</taxon>
        <taxon>eudicotyledons</taxon>
        <taxon>Gunneridae</taxon>
        <taxon>Pentapetalae</taxon>
        <taxon>rosids</taxon>
        <taxon>fabids</taxon>
        <taxon>Fagales</taxon>
        <taxon>Juglandaceae</taxon>
        <taxon>Juglans</taxon>
    </lineage>
</organism>
<dbReference type="GO" id="GO:0004497">
    <property type="term" value="F:monooxygenase activity"/>
    <property type="evidence" value="ECO:0000318"/>
    <property type="project" value="GO_Central"/>
</dbReference>
<dbReference type="InterPro" id="IPR001128">
    <property type="entry name" value="Cyt_P450"/>
</dbReference>
<dbReference type="OrthoDB" id="2789670at2759"/>